<proteinExistence type="predicted"/>
<evidence type="ECO:0000313" key="3">
    <source>
        <dbReference type="EMBL" id="QAV35545.1"/>
    </source>
</evidence>
<name>A0A481N4G5_9POXV</name>
<dbReference type="EMBL" id="MK388143">
    <property type="protein sequence ID" value="QAV42812.1"/>
    <property type="molecule type" value="Genomic_DNA"/>
</dbReference>
<evidence type="ECO:0000313" key="9">
    <source>
        <dbReference type="Proteomes" id="UP000291627"/>
    </source>
</evidence>
<dbReference type="Gene3D" id="3.40.50.1010">
    <property type="entry name" value="5'-nuclease"/>
    <property type="match status" value="1"/>
</dbReference>
<dbReference type="Proteomes" id="UP000294706">
    <property type="component" value="Segment"/>
</dbReference>
<evidence type="ECO:0000313" key="10">
    <source>
        <dbReference type="Proteomes" id="UP000291891"/>
    </source>
</evidence>
<dbReference type="EMBL" id="MK388135">
    <property type="protein sequence ID" value="QAV41460.1"/>
    <property type="molecule type" value="Genomic_DNA"/>
</dbReference>
<dbReference type="Pfam" id="PF04599">
    <property type="entry name" value="Pox_G5"/>
    <property type="match status" value="1"/>
</dbReference>
<accession>A0A481N4G5</accession>
<dbReference type="Proteomes" id="UP000291891">
    <property type="component" value="Segment"/>
</dbReference>
<dbReference type="EMBL" id="MK388119">
    <property type="protein sequence ID" value="QAV38756.1"/>
    <property type="molecule type" value="Genomic_DNA"/>
</dbReference>
<organism evidence="2 9">
    <name type="scientific">Myxoma virus</name>
    <dbReference type="NCBI Taxonomy" id="10273"/>
    <lineage>
        <taxon>Viruses</taxon>
        <taxon>Varidnaviria</taxon>
        <taxon>Bamfordvirae</taxon>
        <taxon>Nucleocytoviricota</taxon>
        <taxon>Pokkesviricetes</taxon>
        <taxon>Chitovirales</taxon>
        <taxon>Poxviridae</taxon>
        <taxon>Chordopoxvirinae</taxon>
        <taxon>Leporipoxvirus</taxon>
        <taxon>Leporipoxvirus myxoma</taxon>
    </lineage>
</organism>
<dbReference type="Proteomes" id="UP000292368">
    <property type="component" value="Segment"/>
</dbReference>
<dbReference type="EMBL" id="MK388094">
    <property type="protein sequence ID" value="QAV34531.1"/>
    <property type="molecule type" value="Genomic_DNA"/>
</dbReference>
<dbReference type="Proteomes" id="UP000292684">
    <property type="component" value="Segment"/>
</dbReference>
<evidence type="ECO:0000313" key="6">
    <source>
        <dbReference type="EMBL" id="QAV41460.1"/>
    </source>
</evidence>
<dbReference type="Proteomes" id="UP000291627">
    <property type="component" value="Segment"/>
</dbReference>
<dbReference type="InterPro" id="IPR007678">
    <property type="entry name" value="Poxvirus_G5"/>
</dbReference>
<dbReference type="Proteomes" id="UP000292892">
    <property type="component" value="Genome"/>
</dbReference>
<dbReference type="Proteomes" id="UP000293753">
    <property type="component" value="Genome"/>
</dbReference>
<dbReference type="CDD" id="cd18674">
    <property type="entry name" value="PIN_Pox_G5"/>
    <property type="match status" value="1"/>
</dbReference>
<evidence type="ECO:0000313" key="7">
    <source>
        <dbReference type="EMBL" id="QAV41798.1"/>
    </source>
</evidence>
<evidence type="ECO:0000313" key="5">
    <source>
        <dbReference type="EMBL" id="QAV40277.1"/>
    </source>
</evidence>
<evidence type="ECO:0000313" key="1">
    <source>
        <dbReference type="EMBL" id="QAV34531.1"/>
    </source>
</evidence>
<dbReference type="EMBL" id="MK388100">
    <property type="protein sequence ID" value="QAV35545.1"/>
    <property type="molecule type" value="Genomic_DNA"/>
</dbReference>
<dbReference type="EMBL" id="MK388128">
    <property type="protein sequence ID" value="QAV40277.1"/>
    <property type="molecule type" value="Genomic_DNA"/>
</dbReference>
<sequence>MGIKNLKTLLLKTGTLTQIDEIEKDDVREIFVDTMSFFVSIAYSVNNLTELYNNFLHHVQAWKTMGKVTLFVDRGDIFIKDVVREKRKRATQQTIKRKQMEIEQLRDFESFLGMEDALYEEKKTDIELRINKLMFHIFLANNNQLKTTLEHALTMLDDVTILYCDGMDAEFVLCLNAKKLADEQGTWPLMISTDQDLLLFSSCDESKKIIRTINGLYSFIPCATTRYLSRLVTLVNGCDYFPGLYGYCVTEKTLESIELFEEFTVEHVVQSLVIKNFTNKTNKMVDVDGMIRFVDRYAELDDSVYDERFDCVVTAQEFIFAALADRCMRLDDVRHCSVISALVCVLDPRQEITETGLRVVHALVLKPAKKVTEEDIATVVSIFGYRTRVTTNALYGVLNLKTLLLAYNDAFYFNSEIIIKNIAKNDIINIG</sequence>
<evidence type="ECO:0000313" key="2">
    <source>
        <dbReference type="EMBL" id="QAV35376.1"/>
    </source>
</evidence>
<evidence type="ECO:0000313" key="4">
    <source>
        <dbReference type="EMBL" id="QAV38756.1"/>
    </source>
</evidence>
<evidence type="ECO:0000313" key="8">
    <source>
        <dbReference type="EMBL" id="QAV42812.1"/>
    </source>
</evidence>
<protein>
    <submittedName>
        <fullName evidence="2">M049R</fullName>
    </submittedName>
</protein>
<gene>
    <name evidence="2" type="primary">m049R</name>
</gene>
<reference evidence="9 10" key="1">
    <citation type="journal article" date="2019" name="J. Virol.">
        <title>Punctuated evolution of myxoma virus: rapid and disjunct evolution of a recent viral lineage in Australia.</title>
        <authorList>
            <person name="Eden J.-S."/>
            <person name="Kerr P.J."/>
            <person name="Holmes E.C."/>
        </authorList>
    </citation>
    <scope>NUCLEOTIDE SEQUENCE [LARGE SCALE GENOMIC DNA]</scope>
    <source>
        <strain evidence="3">Aust/SA/Adelaide Hills/05-2012</strain>
        <strain evidence="1">Aust/SA/Coomandook/12-2013</strain>
        <strain evidence="4">Aust/SA/Mt Gambier/01-2015</strain>
        <strain evidence="8">Aust/SA/Mt Gambier/03-2015</strain>
        <strain evidence="6">Aust/SA/Mt Gambier/09-2015</strain>
        <strain evidence="5">Aust/SA/Sandy Creek/04-2016</strain>
        <strain evidence="7">Aust/SA/Stewarts Range Rd/09-2015</strain>
        <strain evidence="2">Aust/Vic/Wonga Park/03-2012</strain>
    </source>
</reference>
<dbReference type="EMBL" id="MK388137">
    <property type="protein sequence ID" value="QAV41798.1"/>
    <property type="molecule type" value="Genomic_DNA"/>
</dbReference>
<dbReference type="EMBL" id="MK388099">
    <property type="protein sequence ID" value="QAV35376.1"/>
    <property type="molecule type" value="Genomic_DNA"/>
</dbReference>
<dbReference type="Proteomes" id="UP000291149">
    <property type="component" value="Segment"/>
</dbReference>